<dbReference type="Pfam" id="PF00232">
    <property type="entry name" value="Glyco_hydro_1"/>
    <property type="match status" value="1"/>
</dbReference>
<dbReference type="InterPro" id="IPR017853">
    <property type="entry name" value="GH"/>
</dbReference>
<dbReference type="Gene3D" id="3.20.20.80">
    <property type="entry name" value="Glycosidases"/>
    <property type="match status" value="1"/>
</dbReference>
<protein>
    <submittedName>
        <fullName evidence="7">Myrosinase 1-like</fullName>
    </submittedName>
</protein>
<sequence>MLLLSLSDMKLAVSVVCCVVLARGTLAAVLTVPTRTRVQDEVPDDLYKLPPGLLFGAGVSATQAEGAWNVDGKAESVMDHLVQNFPSMYQETNEVSAEHYKHYKEDLALAKELKFTTHRFSISWSRIFPTADRKTPNMEAVAYYRDYIKTIRENGMEPFVTMFHFDHPYSLEAETGGWKNRTMVDKFLEYAEFLFETFGDDVKYWSPINEGNMYCIYIPPELGASGIEFYDPHTFYECLHNTILAHAYAYRLYKEKFYKTQQGKVGISVLMWPATPNTQDYKDSIAADIFNNLFSGTAVDPVVHGDYPPLSRYLIDKRSNEMGLQRSRLPHFTSEEKTLLAGGSPATDFIALNLYSGFKVEYVKDASDHGVTPLAQELLQPVLDDMEHVKLISGGTFDSKDDTLMRTALLWSWNRYHLPIIITENGYGDGKGHGIHDSDRAEYFRANIGGLVRTANEFSIPIISYHAWSLLDVFEFSSGYEGRPFGLIHVDYKNKTLKRTLKDSSTFFIEMAETRRVPSSSQASTLSPPTSTLSPPSSTQTPSGSSSVTSAPFLLIIVYSLLTLTL</sequence>
<evidence type="ECO:0000313" key="7">
    <source>
        <dbReference type="RefSeq" id="XP_052130298.1"/>
    </source>
</evidence>
<dbReference type="SUPFAM" id="SSF51445">
    <property type="entry name" value="(Trans)glycosidases"/>
    <property type="match status" value="1"/>
</dbReference>
<evidence type="ECO:0000256" key="2">
    <source>
        <dbReference type="ARBA" id="ARBA00022801"/>
    </source>
</evidence>
<dbReference type="InterPro" id="IPR001360">
    <property type="entry name" value="Glyco_hydro_1"/>
</dbReference>
<dbReference type="GO" id="GO:0005975">
    <property type="term" value="P:carbohydrate metabolic process"/>
    <property type="evidence" value="ECO:0007669"/>
    <property type="project" value="InterPro"/>
</dbReference>
<dbReference type="KEGG" id="foc:113214843"/>
<accession>A0A9C6X6Z8</accession>
<comment type="similarity">
    <text evidence="1 4">Belongs to the glycosyl hydrolase 1 family.</text>
</comment>
<dbReference type="OrthoDB" id="8186775at2759"/>
<evidence type="ECO:0000256" key="5">
    <source>
        <dbReference type="SAM" id="MobiDB-lite"/>
    </source>
</evidence>
<evidence type="ECO:0000256" key="1">
    <source>
        <dbReference type="ARBA" id="ARBA00010838"/>
    </source>
</evidence>
<dbReference type="Proteomes" id="UP000504606">
    <property type="component" value="Unplaced"/>
</dbReference>
<evidence type="ECO:0000256" key="3">
    <source>
        <dbReference type="ARBA" id="ARBA00023295"/>
    </source>
</evidence>
<dbReference type="PANTHER" id="PTHR10353:SF36">
    <property type="entry name" value="LP05116P"/>
    <property type="match status" value="1"/>
</dbReference>
<proteinExistence type="inferred from homology"/>
<dbReference type="RefSeq" id="XP_052130298.1">
    <property type="nucleotide sequence ID" value="XM_052274338.1"/>
</dbReference>
<name>A0A9C6X6Z8_FRAOC</name>
<gene>
    <name evidence="7" type="primary">LOC113214843</name>
</gene>
<evidence type="ECO:0000256" key="4">
    <source>
        <dbReference type="RuleBase" id="RU003690"/>
    </source>
</evidence>
<keyword evidence="6" id="KW-1185">Reference proteome</keyword>
<reference evidence="7" key="1">
    <citation type="journal article" date="2018" name="Proc. Natl. Acad. Sci. U.S.A.">
        <title>Phylogenomics and the evolution of hemipteroid insects.</title>
        <authorList>
            <person name="Johnson K.P."/>
            <person name="Dietrich C.H."/>
            <person name="Friedrich F."/>
            <person name="Beutel R.G."/>
            <person name="Wipfler B."/>
            <person name="Peters R.S."/>
            <person name="Allen J.M."/>
            <person name="Petersen M."/>
            <person name="Donath A."/>
            <person name="Walden K.K."/>
            <person name="Kozlov A.M."/>
            <person name="Podsiadlowski L."/>
            <person name="Mayer C."/>
            <person name="Meusemann K."/>
            <person name="Vasilikopoulos A."/>
            <person name="Waterhouse R.M."/>
            <person name="Cameron S.L."/>
            <person name="Weirauch C."/>
            <person name="Swanson D.R."/>
            <person name="Percy D.M."/>
            <person name="Hardy N.B."/>
            <person name="Terry I."/>
            <person name="Liu S."/>
            <person name="Zhou X."/>
            <person name="Misof B."/>
            <person name="Robertson H.M."/>
            <person name="Yoshizawa K."/>
        </authorList>
    </citation>
    <scope>NUCLEOTIDE SEQUENCE</scope>
    <source>
        <tissue evidence="7">Whole organism</tissue>
    </source>
</reference>
<reference evidence="7" key="2">
    <citation type="submission" date="2025-08" db="UniProtKB">
        <authorList>
            <consortium name="RefSeq"/>
        </authorList>
    </citation>
    <scope>IDENTIFICATION</scope>
    <source>
        <tissue evidence="7">Whole organism</tissue>
    </source>
</reference>
<dbReference type="AlphaFoldDB" id="A0A9C6X6Z8"/>
<keyword evidence="3" id="KW-0326">Glycosidase</keyword>
<keyword evidence="2" id="KW-0378">Hydrolase</keyword>
<feature type="region of interest" description="Disordered" evidence="5">
    <location>
        <begin position="518"/>
        <end position="548"/>
    </location>
</feature>
<dbReference type="PANTHER" id="PTHR10353">
    <property type="entry name" value="GLYCOSYL HYDROLASE"/>
    <property type="match status" value="1"/>
</dbReference>
<organism evidence="6 7">
    <name type="scientific">Frankliniella occidentalis</name>
    <name type="common">Western flower thrips</name>
    <name type="synonym">Euthrips occidentalis</name>
    <dbReference type="NCBI Taxonomy" id="133901"/>
    <lineage>
        <taxon>Eukaryota</taxon>
        <taxon>Metazoa</taxon>
        <taxon>Ecdysozoa</taxon>
        <taxon>Arthropoda</taxon>
        <taxon>Hexapoda</taxon>
        <taxon>Insecta</taxon>
        <taxon>Pterygota</taxon>
        <taxon>Neoptera</taxon>
        <taxon>Paraneoptera</taxon>
        <taxon>Thysanoptera</taxon>
        <taxon>Terebrantia</taxon>
        <taxon>Thripoidea</taxon>
        <taxon>Thripidae</taxon>
        <taxon>Frankliniella</taxon>
    </lineage>
</organism>
<dbReference type="GeneID" id="113214843"/>
<dbReference type="GO" id="GO:0008422">
    <property type="term" value="F:beta-glucosidase activity"/>
    <property type="evidence" value="ECO:0007669"/>
    <property type="project" value="TreeGrafter"/>
</dbReference>
<evidence type="ECO:0000313" key="6">
    <source>
        <dbReference type="Proteomes" id="UP000504606"/>
    </source>
</evidence>
<dbReference type="PRINTS" id="PR00131">
    <property type="entry name" value="GLHYDRLASE1"/>
</dbReference>